<dbReference type="Proteomes" id="UP000286931">
    <property type="component" value="Unassembled WGS sequence"/>
</dbReference>
<protein>
    <recommendedName>
        <fullName evidence="4">Secreted protein</fullName>
    </recommendedName>
</protein>
<gene>
    <name evidence="2" type="ORF">EHYA_10384</name>
</gene>
<keyword evidence="3" id="KW-1185">Reference proteome</keyword>
<dbReference type="OrthoDB" id="4334613at2"/>
<comment type="caution">
    <text evidence="2">The sequence shown here is derived from an EMBL/GenBank/DDBJ whole genome shotgun (WGS) entry which is preliminary data.</text>
</comment>
<sequence>MSVLRRLSPAVFAAVFAAGLLTAVPTPAGAATAPVVVKSAPSEPGRPAYAVCPSGTVVTGGGYFMDPAVNADRVVDFVIGDAPASPTSWAAHALRGRIIAYAMCAPGNTHIAHSPTWSAPGQPTTAVCPDGTRLTAGGYAAEPRTNTAGENVDALVANSPADQPANAWGAGLKYGRAVAYAVCNR</sequence>
<name>A0A401Z6W9_9ACTN</name>
<proteinExistence type="predicted"/>
<dbReference type="EMBL" id="BIFH01000070">
    <property type="protein sequence ID" value="GCE02607.1"/>
    <property type="molecule type" value="Genomic_DNA"/>
</dbReference>
<evidence type="ECO:0000256" key="1">
    <source>
        <dbReference type="SAM" id="SignalP"/>
    </source>
</evidence>
<feature type="chain" id="PRO_5019130835" description="Secreted protein" evidence="1">
    <location>
        <begin position="31"/>
        <end position="185"/>
    </location>
</feature>
<evidence type="ECO:0000313" key="3">
    <source>
        <dbReference type="Proteomes" id="UP000286931"/>
    </source>
</evidence>
<dbReference type="RefSeq" id="WP_126644090.1">
    <property type="nucleotide sequence ID" value="NZ_BIFH01000070.1"/>
</dbReference>
<dbReference type="AlphaFoldDB" id="A0A401Z6W9"/>
<evidence type="ECO:0008006" key="4">
    <source>
        <dbReference type="Google" id="ProtNLM"/>
    </source>
</evidence>
<accession>A0A401Z6W9</accession>
<reference evidence="2 3" key="1">
    <citation type="submission" date="2018-12" db="EMBL/GenBank/DDBJ databases">
        <title>Draft genome sequence of Embleya hyalina NBRC 13850T.</title>
        <authorList>
            <person name="Komaki H."/>
            <person name="Hosoyama A."/>
            <person name="Kimura A."/>
            <person name="Ichikawa N."/>
            <person name="Tamura T."/>
        </authorList>
    </citation>
    <scope>NUCLEOTIDE SEQUENCE [LARGE SCALE GENOMIC DNA]</scope>
    <source>
        <strain evidence="2 3">NBRC 13850</strain>
    </source>
</reference>
<organism evidence="2 3">
    <name type="scientific">Embleya hyalina</name>
    <dbReference type="NCBI Taxonomy" id="516124"/>
    <lineage>
        <taxon>Bacteria</taxon>
        <taxon>Bacillati</taxon>
        <taxon>Actinomycetota</taxon>
        <taxon>Actinomycetes</taxon>
        <taxon>Kitasatosporales</taxon>
        <taxon>Streptomycetaceae</taxon>
        <taxon>Embleya</taxon>
    </lineage>
</organism>
<keyword evidence="1" id="KW-0732">Signal</keyword>
<evidence type="ECO:0000313" key="2">
    <source>
        <dbReference type="EMBL" id="GCE02607.1"/>
    </source>
</evidence>
<feature type="signal peptide" evidence="1">
    <location>
        <begin position="1"/>
        <end position="30"/>
    </location>
</feature>